<evidence type="ECO:0000256" key="1">
    <source>
        <dbReference type="ARBA" id="ARBA00007692"/>
    </source>
</evidence>
<organism evidence="4 5">
    <name type="scientific">Turnera subulata</name>
    <dbReference type="NCBI Taxonomy" id="218843"/>
    <lineage>
        <taxon>Eukaryota</taxon>
        <taxon>Viridiplantae</taxon>
        <taxon>Streptophyta</taxon>
        <taxon>Embryophyta</taxon>
        <taxon>Tracheophyta</taxon>
        <taxon>Spermatophyta</taxon>
        <taxon>Magnoliopsida</taxon>
        <taxon>eudicotyledons</taxon>
        <taxon>Gunneridae</taxon>
        <taxon>Pentapetalae</taxon>
        <taxon>rosids</taxon>
        <taxon>fabids</taxon>
        <taxon>Malpighiales</taxon>
        <taxon>Passifloraceae</taxon>
        <taxon>Turnera</taxon>
    </lineage>
</organism>
<dbReference type="AlphaFoldDB" id="A0A9Q0GCA5"/>
<evidence type="ECO:0000256" key="3">
    <source>
        <dbReference type="ARBA" id="ARBA00022946"/>
    </source>
</evidence>
<reference evidence="4" key="1">
    <citation type="submission" date="2022-02" db="EMBL/GenBank/DDBJ databases">
        <authorList>
            <person name="Henning P.M."/>
            <person name="McCubbin A.G."/>
            <person name="Shore J.S."/>
        </authorList>
    </citation>
    <scope>NUCLEOTIDE SEQUENCE</scope>
    <source>
        <strain evidence="4">F60SS</strain>
        <tissue evidence="4">Leaves</tissue>
    </source>
</reference>
<dbReference type="Pfam" id="PF02536">
    <property type="entry name" value="mTERF"/>
    <property type="match status" value="1"/>
</dbReference>
<protein>
    <submittedName>
        <fullName evidence="4">Uncharacterized protein</fullName>
    </submittedName>
</protein>
<reference evidence="4" key="2">
    <citation type="journal article" date="2023" name="Plants (Basel)">
        <title>Annotation of the Turnera subulata (Passifloraceae) Draft Genome Reveals the S-Locus Evolved after the Divergence of Turneroideae from Passifloroideae in a Stepwise Manner.</title>
        <authorList>
            <person name="Henning P.M."/>
            <person name="Roalson E.H."/>
            <person name="Mir W."/>
            <person name="McCubbin A.G."/>
            <person name="Shore J.S."/>
        </authorList>
    </citation>
    <scope>NUCLEOTIDE SEQUENCE</scope>
    <source>
        <strain evidence="4">F60SS</strain>
    </source>
</reference>
<keyword evidence="5" id="KW-1185">Reference proteome</keyword>
<dbReference type="Gene3D" id="1.25.70.10">
    <property type="entry name" value="Transcription termination factor 3, mitochondrial"/>
    <property type="match status" value="1"/>
</dbReference>
<proteinExistence type="inferred from homology"/>
<dbReference type="GO" id="GO:0006353">
    <property type="term" value="P:DNA-templated transcription termination"/>
    <property type="evidence" value="ECO:0007669"/>
    <property type="project" value="UniProtKB-KW"/>
</dbReference>
<keyword evidence="2" id="KW-0806">Transcription termination</keyword>
<dbReference type="InterPro" id="IPR003690">
    <property type="entry name" value="MTERF"/>
</dbReference>
<accession>A0A9Q0GCA5</accession>
<dbReference type="OrthoDB" id="637682at2759"/>
<dbReference type="EMBL" id="JAKUCV010001121">
    <property type="protein sequence ID" value="KAJ4847579.1"/>
    <property type="molecule type" value="Genomic_DNA"/>
</dbReference>
<keyword evidence="2" id="KW-0804">Transcription</keyword>
<evidence type="ECO:0000256" key="2">
    <source>
        <dbReference type="ARBA" id="ARBA00022472"/>
    </source>
</evidence>
<comment type="caution">
    <text evidence="4">The sequence shown here is derived from an EMBL/GenBank/DDBJ whole genome shotgun (WGS) entry which is preliminary data.</text>
</comment>
<dbReference type="GO" id="GO:0003676">
    <property type="term" value="F:nucleic acid binding"/>
    <property type="evidence" value="ECO:0007669"/>
    <property type="project" value="InterPro"/>
</dbReference>
<dbReference type="Proteomes" id="UP001141552">
    <property type="component" value="Unassembled WGS sequence"/>
</dbReference>
<keyword evidence="2" id="KW-0805">Transcription regulation</keyword>
<name>A0A9Q0GCA5_9ROSI</name>
<gene>
    <name evidence="4" type="ORF">Tsubulata_045828</name>
</gene>
<dbReference type="InterPro" id="IPR038538">
    <property type="entry name" value="MTERF_sf"/>
</dbReference>
<sequence>MESSEEKMRSAFDFYMNTVKLQLEKIISYPILFRYSIEDRALPKWNVLQLLKSHNLLRKDTKVTRWMALSEKYFSQRCVTRFADKIPELINVYLGYSQGKK</sequence>
<keyword evidence="3" id="KW-0809">Transit peptide</keyword>
<comment type="similarity">
    <text evidence="1">Belongs to the mTERF family.</text>
</comment>
<evidence type="ECO:0000313" key="4">
    <source>
        <dbReference type="EMBL" id="KAJ4847579.1"/>
    </source>
</evidence>
<evidence type="ECO:0000313" key="5">
    <source>
        <dbReference type="Proteomes" id="UP001141552"/>
    </source>
</evidence>